<gene>
    <name evidence="10" type="primary">plsY</name>
    <name evidence="11" type="ORF">C4B24_03315</name>
</gene>
<accession>A0A4R0XTE5</accession>
<comment type="similarity">
    <text evidence="10">Belongs to the PlsY family.</text>
</comment>
<feature type="transmembrane region" description="Helical" evidence="10">
    <location>
        <begin position="72"/>
        <end position="94"/>
    </location>
</feature>
<organism evidence="11 12">
    <name type="scientific">Mycoplasma marinum</name>
    <dbReference type="NCBI Taxonomy" id="1937190"/>
    <lineage>
        <taxon>Bacteria</taxon>
        <taxon>Bacillati</taxon>
        <taxon>Mycoplasmatota</taxon>
        <taxon>Mollicutes</taxon>
        <taxon>Mycoplasmataceae</taxon>
        <taxon>Mycoplasma</taxon>
    </lineage>
</organism>
<name>A0A4R0XTE5_9MOLU</name>
<evidence type="ECO:0000256" key="2">
    <source>
        <dbReference type="ARBA" id="ARBA00022516"/>
    </source>
</evidence>
<keyword evidence="7 10" id="KW-0472">Membrane</keyword>
<feature type="transmembrane region" description="Helical" evidence="10">
    <location>
        <begin position="106"/>
        <end position="125"/>
    </location>
</feature>
<protein>
    <recommendedName>
        <fullName evidence="10">Glycerol-3-phosphate acyltransferase</fullName>
    </recommendedName>
    <alternativeName>
        <fullName evidence="10">Acyl-PO4 G3P acyltransferase</fullName>
    </alternativeName>
    <alternativeName>
        <fullName evidence="10">Acyl-phosphate--glycerol-3-phosphate acyltransferase</fullName>
    </alternativeName>
    <alternativeName>
        <fullName evidence="10">G3P acyltransferase</fullName>
        <shortName evidence="10">GPAT</shortName>
        <ecNumber evidence="10">2.3.1.275</ecNumber>
    </alternativeName>
    <alternativeName>
        <fullName evidence="10">Lysophosphatidic acid synthase</fullName>
        <shortName evidence="10">LPA synthase</shortName>
    </alternativeName>
</protein>
<dbReference type="EMBL" id="PSZO01000015">
    <property type="protein sequence ID" value="TCG11027.1"/>
    <property type="molecule type" value="Genomic_DNA"/>
</dbReference>
<evidence type="ECO:0000313" key="12">
    <source>
        <dbReference type="Proteomes" id="UP000294192"/>
    </source>
</evidence>
<keyword evidence="3 10" id="KW-0808">Transferase</keyword>
<evidence type="ECO:0000256" key="3">
    <source>
        <dbReference type="ARBA" id="ARBA00022679"/>
    </source>
</evidence>
<evidence type="ECO:0000313" key="11">
    <source>
        <dbReference type="EMBL" id="TCG11027.1"/>
    </source>
</evidence>
<keyword evidence="9 10" id="KW-1208">Phospholipid metabolism</keyword>
<dbReference type="AlphaFoldDB" id="A0A4R0XTE5"/>
<comment type="subcellular location">
    <subcellularLocation>
        <location evidence="10">Cell membrane</location>
        <topology evidence="10">Multi-pass membrane protein</topology>
    </subcellularLocation>
</comment>
<dbReference type="PANTHER" id="PTHR30309">
    <property type="entry name" value="INNER MEMBRANE PROTEIN YGIH"/>
    <property type="match status" value="1"/>
</dbReference>
<dbReference type="GO" id="GO:0043772">
    <property type="term" value="F:acyl-phosphate glycerol-3-phosphate acyltransferase activity"/>
    <property type="evidence" value="ECO:0007669"/>
    <property type="project" value="UniProtKB-UniRule"/>
</dbReference>
<keyword evidence="6 10" id="KW-0443">Lipid metabolism</keyword>
<evidence type="ECO:0000256" key="5">
    <source>
        <dbReference type="ARBA" id="ARBA00022989"/>
    </source>
</evidence>
<proteinExistence type="inferred from homology"/>
<keyword evidence="4 10" id="KW-0812">Transmembrane</keyword>
<comment type="caution">
    <text evidence="11">The sequence shown here is derived from an EMBL/GenBank/DDBJ whole genome shotgun (WGS) entry which is preliminary data.</text>
</comment>
<evidence type="ECO:0000256" key="4">
    <source>
        <dbReference type="ARBA" id="ARBA00022692"/>
    </source>
</evidence>
<keyword evidence="5 10" id="KW-1133">Transmembrane helix</keyword>
<dbReference type="GO" id="GO:0005886">
    <property type="term" value="C:plasma membrane"/>
    <property type="evidence" value="ECO:0007669"/>
    <property type="project" value="UniProtKB-SubCell"/>
</dbReference>
<dbReference type="HAMAP" id="MF_01043">
    <property type="entry name" value="PlsY"/>
    <property type="match status" value="1"/>
</dbReference>
<dbReference type="Pfam" id="PF02660">
    <property type="entry name" value="G3P_acyltransf"/>
    <property type="match status" value="1"/>
</dbReference>
<feature type="transmembrane region" description="Helical" evidence="10">
    <location>
        <begin position="166"/>
        <end position="186"/>
    </location>
</feature>
<keyword evidence="2 10" id="KW-0444">Lipid biosynthesis</keyword>
<keyword evidence="1 10" id="KW-1003">Cell membrane</keyword>
<dbReference type="GO" id="GO:0008654">
    <property type="term" value="P:phospholipid biosynthetic process"/>
    <property type="evidence" value="ECO:0007669"/>
    <property type="project" value="UniProtKB-UniRule"/>
</dbReference>
<reference evidence="11 12" key="1">
    <citation type="submission" date="2018-02" db="EMBL/GenBank/DDBJ databases">
        <title>Mycoplasma marinum and Mycoplasma todarodis sp. nov., moderately halophilic and psychrotolerant mycoplasmas isolated from cephalopods.</title>
        <authorList>
            <person name="Viver T."/>
        </authorList>
    </citation>
    <scope>NUCLEOTIDE SEQUENCE [LARGE SCALE GENOMIC DNA]</scope>
    <source>
        <strain evidence="11 12">PE</strain>
    </source>
</reference>
<dbReference type="InterPro" id="IPR003811">
    <property type="entry name" value="G3P_acylTferase_PlsY"/>
</dbReference>
<evidence type="ECO:0000256" key="10">
    <source>
        <dbReference type="HAMAP-Rule" id="MF_01043"/>
    </source>
</evidence>
<comment type="function">
    <text evidence="10">Catalyzes the transfer of an acyl group from acyl-phosphate (acyl-PO(4)) to glycerol-3-phosphate (G3P) to form lysophosphatidic acid (LPA). This enzyme utilizes acyl-phosphate as fatty acyl donor, but not acyl-CoA or acyl-ACP.</text>
</comment>
<comment type="catalytic activity">
    <reaction evidence="10">
        <text>an acyl phosphate + sn-glycerol 3-phosphate = a 1-acyl-sn-glycero-3-phosphate + phosphate</text>
        <dbReference type="Rhea" id="RHEA:34075"/>
        <dbReference type="ChEBI" id="CHEBI:43474"/>
        <dbReference type="ChEBI" id="CHEBI:57597"/>
        <dbReference type="ChEBI" id="CHEBI:57970"/>
        <dbReference type="ChEBI" id="CHEBI:59918"/>
        <dbReference type="EC" id="2.3.1.275"/>
    </reaction>
</comment>
<evidence type="ECO:0000256" key="8">
    <source>
        <dbReference type="ARBA" id="ARBA00023209"/>
    </source>
</evidence>
<feature type="transmembrane region" description="Helical" evidence="10">
    <location>
        <begin position="21"/>
        <end position="44"/>
    </location>
</feature>
<dbReference type="Proteomes" id="UP000294192">
    <property type="component" value="Unassembled WGS sequence"/>
</dbReference>
<evidence type="ECO:0000256" key="7">
    <source>
        <dbReference type="ARBA" id="ARBA00023136"/>
    </source>
</evidence>
<dbReference type="SMART" id="SM01207">
    <property type="entry name" value="G3P_acyltransf"/>
    <property type="match status" value="1"/>
</dbReference>
<keyword evidence="12" id="KW-1185">Reference proteome</keyword>
<dbReference type="OrthoDB" id="9777124at2"/>
<dbReference type="EC" id="2.3.1.275" evidence="10"/>
<evidence type="ECO:0000256" key="6">
    <source>
        <dbReference type="ARBA" id="ARBA00023098"/>
    </source>
</evidence>
<keyword evidence="8 10" id="KW-0594">Phospholipid biosynthesis</keyword>
<dbReference type="PANTHER" id="PTHR30309:SF0">
    <property type="entry name" value="GLYCEROL-3-PHOSPHATE ACYLTRANSFERASE-RELATED"/>
    <property type="match status" value="1"/>
</dbReference>
<feature type="transmembrane region" description="Helical" evidence="10">
    <location>
        <begin position="206"/>
        <end position="224"/>
    </location>
</feature>
<evidence type="ECO:0000256" key="9">
    <source>
        <dbReference type="ARBA" id="ARBA00023264"/>
    </source>
</evidence>
<evidence type="ECO:0000256" key="1">
    <source>
        <dbReference type="ARBA" id="ARBA00022475"/>
    </source>
</evidence>
<sequence length="260" mass="29634">MLWKRFFHYNYSIMENTLGNIIGFNILAFIIAYLIGSLNTSILVSKKMMKEDIRSSGSGNAGATNMARKTGFGAGMLISFIDWTKVTLTAFIFWILKTQIKHGFDYVYIQLVAFAVFAGHIWPIFFKFKGGKGVSAFLGFVMAWNVVAGLLVIIFFWVIVYFVDKISFSSISMTIFIVFLSLIPWFNNGMLTTIMSPGSGCYFDCVHFWITPGFTLLISILVVVKHRENIKRMIKKEESSFRQSVMKREPGCKLFKNKKS</sequence>
<feature type="transmembrane region" description="Helical" evidence="10">
    <location>
        <begin position="137"/>
        <end position="159"/>
    </location>
</feature>
<dbReference type="UniPathway" id="UPA00085"/>
<comment type="subunit">
    <text evidence="10">Probably interacts with PlsX.</text>
</comment>
<comment type="pathway">
    <text evidence="10">Lipid metabolism; phospholipid metabolism.</text>
</comment>